<organism evidence="3 4">
    <name type="scientific">Kwoniella dendrophila CBS 6074</name>
    <dbReference type="NCBI Taxonomy" id="1295534"/>
    <lineage>
        <taxon>Eukaryota</taxon>
        <taxon>Fungi</taxon>
        <taxon>Dikarya</taxon>
        <taxon>Basidiomycota</taxon>
        <taxon>Agaricomycotina</taxon>
        <taxon>Tremellomycetes</taxon>
        <taxon>Tremellales</taxon>
        <taxon>Cryptococcaceae</taxon>
        <taxon>Kwoniella</taxon>
    </lineage>
</organism>
<gene>
    <name evidence="3" type="ORF">L201_000153</name>
</gene>
<dbReference type="RefSeq" id="XP_066072054.1">
    <property type="nucleotide sequence ID" value="XM_066215957.1"/>
</dbReference>
<sequence length="278" mass="31798">MKTLPWQQTYLSPPAHTVPSSAGPSSSTFSHHPPPGAYMSVNPSTSHINIPAISSASSPVTREGLLTTTPLRTGEQEELKSAKDENEMLRRSLKSLQEKFIEKNNLLNKERREHIETSNSLKIKEDSIKSLKATNKEITKIISDYNKFHNSAVRLSKELSVKNSELEKKNKELQEMFNKMAEHNQADLETIKFNSPDGQVSIMNKNKVVDVVLWQDQELKNKVEQLDLITKELESTKKLLERKSLRMELYDNWRKALKDVAKLNDGQVMIDEFEKILK</sequence>
<keyword evidence="1" id="KW-0175">Coiled coil</keyword>
<dbReference type="EMBL" id="CP144098">
    <property type="protein sequence ID" value="WWC85291.1"/>
    <property type="molecule type" value="Genomic_DNA"/>
</dbReference>
<dbReference type="AlphaFoldDB" id="A0AAX4JIJ1"/>
<evidence type="ECO:0000313" key="3">
    <source>
        <dbReference type="EMBL" id="WWC85291.1"/>
    </source>
</evidence>
<feature type="region of interest" description="Disordered" evidence="2">
    <location>
        <begin position="1"/>
        <end position="84"/>
    </location>
</feature>
<reference evidence="3 4" key="1">
    <citation type="submission" date="2024-01" db="EMBL/GenBank/DDBJ databases">
        <title>Comparative genomics of Cryptococcus and Kwoniella reveals pathogenesis evolution and contrasting modes of karyotype evolution via chromosome fusion or intercentromeric recombination.</title>
        <authorList>
            <person name="Coelho M.A."/>
            <person name="David-Palma M."/>
            <person name="Shea T."/>
            <person name="Bowers K."/>
            <person name="McGinley-Smith S."/>
            <person name="Mohammad A.W."/>
            <person name="Gnirke A."/>
            <person name="Yurkov A.M."/>
            <person name="Nowrousian M."/>
            <person name="Sun S."/>
            <person name="Cuomo C.A."/>
            <person name="Heitman J."/>
        </authorList>
    </citation>
    <scope>NUCLEOTIDE SEQUENCE [LARGE SCALE GENOMIC DNA]</scope>
    <source>
        <strain evidence="3 4">CBS 6074</strain>
    </source>
</reference>
<protein>
    <submittedName>
        <fullName evidence="3">Uncharacterized protein</fullName>
    </submittedName>
</protein>
<name>A0AAX4JIJ1_9TREE</name>
<evidence type="ECO:0000313" key="4">
    <source>
        <dbReference type="Proteomes" id="UP001355207"/>
    </source>
</evidence>
<dbReference type="GeneID" id="91090825"/>
<proteinExistence type="predicted"/>
<feature type="coiled-coil region" evidence="1">
    <location>
        <begin position="152"/>
        <end position="186"/>
    </location>
</feature>
<evidence type="ECO:0000256" key="2">
    <source>
        <dbReference type="SAM" id="MobiDB-lite"/>
    </source>
</evidence>
<feature type="compositionally biased region" description="Polar residues" evidence="2">
    <location>
        <begin position="1"/>
        <end position="11"/>
    </location>
</feature>
<evidence type="ECO:0000256" key="1">
    <source>
        <dbReference type="SAM" id="Coils"/>
    </source>
</evidence>
<feature type="compositionally biased region" description="Basic and acidic residues" evidence="2">
    <location>
        <begin position="74"/>
        <end position="84"/>
    </location>
</feature>
<dbReference type="Proteomes" id="UP001355207">
    <property type="component" value="Chromosome 1"/>
</dbReference>
<feature type="compositionally biased region" description="Low complexity" evidence="2">
    <location>
        <begin position="50"/>
        <end position="59"/>
    </location>
</feature>
<accession>A0AAX4JIJ1</accession>
<keyword evidence="4" id="KW-1185">Reference proteome</keyword>
<feature type="compositionally biased region" description="Low complexity" evidence="2">
    <location>
        <begin position="20"/>
        <end position="31"/>
    </location>
</feature>